<reference evidence="9" key="1">
    <citation type="submission" date="2024-06" db="EMBL/GenBank/DDBJ databases">
        <title>Streptomyces sp. strain HUAS MG91 genome sequences.</title>
        <authorList>
            <person name="Mo P."/>
        </authorList>
    </citation>
    <scope>NUCLEOTIDE SEQUENCE</scope>
    <source>
        <strain evidence="9">HUAS MG91</strain>
    </source>
</reference>
<comment type="similarity">
    <text evidence="2 5">Belongs to the acyl-CoA dehydrogenase family.</text>
</comment>
<proteinExistence type="inferred from homology"/>
<dbReference type="EMBL" id="CP159534">
    <property type="protein sequence ID" value="XCJ71018.1"/>
    <property type="molecule type" value="Genomic_DNA"/>
</dbReference>
<keyword evidence="3 5" id="KW-0285">Flavoprotein</keyword>
<name>A0AAU8IS41_9ACTN</name>
<dbReference type="InterPro" id="IPR009100">
    <property type="entry name" value="AcylCoA_DH/oxidase_NM_dom_sf"/>
</dbReference>
<dbReference type="RefSeq" id="WP_353942650.1">
    <property type="nucleotide sequence ID" value="NZ_CP159534.1"/>
</dbReference>
<dbReference type="GO" id="GO:0003995">
    <property type="term" value="F:acyl-CoA dehydrogenase activity"/>
    <property type="evidence" value="ECO:0007669"/>
    <property type="project" value="TreeGrafter"/>
</dbReference>
<evidence type="ECO:0000256" key="3">
    <source>
        <dbReference type="ARBA" id="ARBA00022630"/>
    </source>
</evidence>
<comment type="cofactor">
    <cofactor evidence="1 5">
        <name>FAD</name>
        <dbReference type="ChEBI" id="CHEBI:57692"/>
    </cofactor>
</comment>
<dbReference type="InterPro" id="IPR037069">
    <property type="entry name" value="AcylCoA_DH/ox_N_sf"/>
</dbReference>
<dbReference type="Pfam" id="PF02770">
    <property type="entry name" value="Acyl-CoA_dh_M"/>
    <property type="match status" value="1"/>
</dbReference>
<evidence type="ECO:0000256" key="5">
    <source>
        <dbReference type="RuleBase" id="RU362125"/>
    </source>
</evidence>
<dbReference type="Gene3D" id="2.40.110.10">
    <property type="entry name" value="Butyryl-CoA Dehydrogenase, subunit A, domain 2"/>
    <property type="match status" value="1"/>
</dbReference>
<dbReference type="GO" id="GO:0050660">
    <property type="term" value="F:flavin adenine dinucleotide binding"/>
    <property type="evidence" value="ECO:0007669"/>
    <property type="project" value="InterPro"/>
</dbReference>
<dbReference type="InterPro" id="IPR006091">
    <property type="entry name" value="Acyl-CoA_Oxase/DH_mid-dom"/>
</dbReference>
<accession>A0AAU8IS41</accession>
<dbReference type="SUPFAM" id="SSF56645">
    <property type="entry name" value="Acyl-CoA dehydrogenase NM domain-like"/>
    <property type="match status" value="1"/>
</dbReference>
<dbReference type="InterPro" id="IPR009075">
    <property type="entry name" value="AcylCo_DH/oxidase_C"/>
</dbReference>
<dbReference type="Gene3D" id="1.10.540.10">
    <property type="entry name" value="Acyl-CoA dehydrogenase/oxidase, N-terminal domain"/>
    <property type="match status" value="1"/>
</dbReference>
<dbReference type="AlphaFoldDB" id="A0AAU8IS41"/>
<dbReference type="PANTHER" id="PTHR43884:SF12">
    <property type="entry name" value="ISOVALERYL-COA DEHYDROGENASE, MITOCHONDRIAL-RELATED"/>
    <property type="match status" value="1"/>
</dbReference>
<keyword evidence="5" id="KW-0560">Oxidoreductase</keyword>
<dbReference type="InterPro" id="IPR036250">
    <property type="entry name" value="AcylCo_DH-like_C"/>
</dbReference>
<protein>
    <submittedName>
        <fullName evidence="9">Acyl-CoA dehydrogenase</fullName>
    </submittedName>
</protein>
<evidence type="ECO:0000256" key="2">
    <source>
        <dbReference type="ARBA" id="ARBA00009347"/>
    </source>
</evidence>
<evidence type="ECO:0000256" key="4">
    <source>
        <dbReference type="ARBA" id="ARBA00022827"/>
    </source>
</evidence>
<dbReference type="SUPFAM" id="SSF47203">
    <property type="entry name" value="Acyl-CoA dehydrogenase C-terminal domain-like"/>
    <property type="match status" value="1"/>
</dbReference>
<dbReference type="KEGG" id="stac:ABII15_13995"/>
<feature type="domain" description="Acyl-CoA oxidase/dehydrogenase middle" evidence="8">
    <location>
        <begin position="159"/>
        <end position="250"/>
    </location>
</feature>
<organism evidence="9">
    <name type="scientific">Streptomyces tabacisoli</name>
    <dbReference type="NCBI Taxonomy" id="3156398"/>
    <lineage>
        <taxon>Bacteria</taxon>
        <taxon>Bacillati</taxon>
        <taxon>Actinomycetota</taxon>
        <taxon>Actinomycetes</taxon>
        <taxon>Kitasatosporales</taxon>
        <taxon>Streptomycetaceae</taxon>
        <taxon>Streptomyces</taxon>
    </lineage>
</organism>
<keyword evidence="4 5" id="KW-0274">FAD</keyword>
<evidence type="ECO:0000256" key="1">
    <source>
        <dbReference type="ARBA" id="ARBA00001974"/>
    </source>
</evidence>
<dbReference type="GO" id="GO:0033539">
    <property type="term" value="P:fatty acid beta-oxidation using acyl-CoA dehydrogenase"/>
    <property type="evidence" value="ECO:0007669"/>
    <property type="project" value="TreeGrafter"/>
</dbReference>
<gene>
    <name evidence="9" type="ORF">ABII15_13995</name>
</gene>
<dbReference type="Pfam" id="PF00441">
    <property type="entry name" value="Acyl-CoA_dh_1"/>
    <property type="match status" value="1"/>
</dbReference>
<dbReference type="Gene3D" id="1.20.140.10">
    <property type="entry name" value="Butyryl-CoA Dehydrogenase, subunit A, domain 3"/>
    <property type="match status" value="2"/>
</dbReference>
<feature type="region of interest" description="Disordered" evidence="6">
    <location>
        <begin position="1"/>
        <end position="21"/>
    </location>
</feature>
<dbReference type="GO" id="GO:0046359">
    <property type="term" value="P:butyrate catabolic process"/>
    <property type="evidence" value="ECO:0007669"/>
    <property type="project" value="TreeGrafter"/>
</dbReference>
<evidence type="ECO:0000259" key="7">
    <source>
        <dbReference type="Pfam" id="PF00441"/>
    </source>
</evidence>
<dbReference type="PANTHER" id="PTHR43884">
    <property type="entry name" value="ACYL-COA DEHYDROGENASE"/>
    <property type="match status" value="1"/>
</dbReference>
<feature type="domain" description="Acyl-CoA dehydrogenase/oxidase C-terminal" evidence="7">
    <location>
        <begin position="267"/>
        <end position="399"/>
    </location>
</feature>
<dbReference type="InterPro" id="IPR046373">
    <property type="entry name" value="Acyl-CoA_Oxase/DH_mid-dom_sf"/>
</dbReference>
<evidence type="ECO:0000256" key="6">
    <source>
        <dbReference type="SAM" id="MobiDB-lite"/>
    </source>
</evidence>
<sequence>MSTHGARTPGRDGHVNGGFGGPAGGCRPGLVDDDPRLNALRAGVAEAARELREHALAVDADPEHAALPAGSAAAALIRAAAEPEDRRDTTAAPDFLKGYTGTCLERVVATLELARGDAGTLLGAPGPALAGIVVDALGSAEQRDLFHSRVADGRTRTFFAMTEAAHGSDATALETRLERHPDGLTLTGSKRYIGNAARAGIGVVFARTGRSPLTIRAVLVERPAGGWDGRRLDTLGLRGAYLSELTFDAVPLGEEQVLGQHLPVSRRGLWGALQTFNNVRIQVGAMAVGTALAMLDRVRELAPGAAGLDVLRARAEAAAELAYRAAAEVDRDPDPRAFPSMAKLTGARLPVAVAHWAAAALGPGGLVADPLLEKWARDAYGFEFMEGTSNMQRVHIADGHLRRTPRQAGAAS</sequence>
<evidence type="ECO:0000259" key="8">
    <source>
        <dbReference type="Pfam" id="PF02770"/>
    </source>
</evidence>
<evidence type="ECO:0000313" key="9">
    <source>
        <dbReference type="EMBL" id="XCJ71018.1"/>
    </source>
</evidence>